<name>A0A0C4DPF8_MAGP6</name>
<dbReference type="EMBL" id="GL876966">
    <property type="protein sequence ID" value="KLU82652.1"/>
    <property type="molecule type" value="Genomic_DNA"/>
</dbReference>
<feature type="compositionally biased region" description="Basic residues" evidence="7">
    <location>
        <begin position="1871"/>
        <end position="1890"/>
    </location>
</feature>
<dbReference type="SUPFAM" id="SSF48371">
    <property type="entry name" value="ARM repeat"/>
    <property type="match status" value="1"/>
</dbReference>
<evidence type="ECO:0000256" key="7">
    <source>
        <dbReference type="SAM" id="MobiDB-lite"/>
    </source>
</evidence>
<feature type="domain" description="Sister chromatid cohesion C-terminal" evidence="8">
    <location>
        <begin position="1495"/>
        <end position="1685"/>
    </location>
</feature>
<reference evidence="11" key="1">
    <citation type="submission" date="2010-05" db="EMBL/GenBank/DDBJ databases">
        <title>The genome sequence of Magnaporthe poae strain ATCC 64411.</title>
        <authorList>
            <person name="Ma L.-J."/>
            <person name="Dead R."/>
            <person name="Young S."/>
            <person name="Zeng Q."/>
            <person name="Koehrsen M."/>
            <person name="Alvarado L."/>
            <person name="Berlin A."/>
            <person name="Chapman S.B."/>
            <person name="Chen Z."/>
            <person name="Freedman E."/>
            <person name="Gellesch M."/>
            <person name="Goldberg J."/>
            <person name="Griggs A."/>
            <person name="Gujja S."/>
            <person name="Heilman E.R."/>
            <person name="Heiman D."/>
            <person name="Hepburn T."/>
            <person name="Howarth C."/>
            <person name="Jen D."/>
            <person name="Larson L."/>
            <person name="Mehta T."/>
            <person name="Neiman D."/>
            <person name="Pearson M."/>
            <person name="Roberts A."/>
            <person name="Saif S."/>
            <person name="Shea T."/>
            <person name="Shenoy N."/>
            <person name="Sisk P."/>
            <person name="Stolte C."/>
            <person name="Sykes S."/>
            <person name="Walk T."/>
            <person name="White J."/>
            <person name="Yandava C."/>
            <person name="Haas B."/>
            <person name="Nusbaum C."/>
            <person name="Birren B."/>
        </authorList>
    </citation>
    <scope>NUCLEOTIDE SEQUENCE [LARGE SCALE GENOMIC DNA]</scope>
    <source>
        <strain evidence="11">ATCC 64411 / 73-15</strain>
    </source>
</reference>
<dbReference type="PANTHER" id="PTHR21704">
    <property type="entry name" value="NIPPED-B-LIKE PROTEIN DELANGIN SCC2-RELATED"/>
    <property type="match status" value="1"/>
</dbReference>
<dbReference type="Pfam" id="PF12830">
    <property type="entry name" value="Nipped-B_C"/>
    <property type="match status" value="1"/>
</dbReference>
<dbReference type="STRING" id="644358.A0A0C4DPF8"/>
<dbReference type="InterPro" id="IPR024986">
    <property type="entry name" value="Nipped-B_C"/>
</dbReference>
<dbReference type="GO" id="GO:0010468">
    <property type="term" value="P:regulation of gene expression"/>
    <property type="evidence" value="ECO:0007669"/>
    <property type="project" value="InterPro"/>
</dbReference>
<dbReference type="VEuPathDB" id="FungiDB:MAPG_01723"/>
<evidence type="ECO:0000259" key="8">
    <source>
        <dbReference type="Pfam" id="PF12830"/>
    </source>
</evidence>
<organism evidence="10 11">
    <name type="scientific">Magnaporthiopsis poae (strain ATCC 64411 / 73-15)</name>
    <name type="common">Kentucky bluegrass fungus</name>
    <name type="synonym">Magnaporthe poae</name>
    <dbReference type="NCBI Taxonomy" id="644358"/>
    <lineage>
        <taxon>Eukaryota</taxon>
        <taxon>Fungi</taxon>
        <taxon>Dikarya</taxon>
        <taxon>Ascomycota</taxon>
        <taxon>Pezizomycotina</taxon>
        <taxon>Sordariomycetes</taxon>
        <taxon>Sordariomycetidae</taxon>
        <taxon>Magnaporthales</taxon>
        <taxon>Magnaporthaceae</taxon>
        <taxon>Magnaporthiopsis</taxon>
    </lineage>
</organism>
<dbReference type="GO" id="GO:0003682">
    <property type="term" value="F:chromatin binding"/>
    <property type="evidence" value="ECO:0007669"/>
    <property type="project" value="TreeGrafter"/>
</dbReference>
<feature type="region of interest" description="Disordered" evidence="7">
    <location>
        <begin position="1828"/>
        <end position="1901"/>
    </location>
</feature>
<dbReference type="GO" id="GO:1990414">
    <property type="term" value="P:replication-born double-strand break repair via sister chromatid exchange"/>
    <property type="evidence" value="ECO:0007669"/>
    <property type="project" value="TreeGrafter"/>
</dbReference>
<evidence type="ECO:0000256" key="5">
    <source>
        <dbReference type="ARBA" id="ARBA00023306"/>
    </source>
</evidence>
<feature type="compositionally biased region" description="Pro residues" evidence="7">
    <location>
        <begin position="215"/>
        <end position="228"/>
    </location>
</feature>
<evidence type="ECO:0000256" key="1">
    <source>
        <dbReference type="ARBA" id="ARBA00004123"/>
    </source>
</evidence>
<feature type="region of interest" description="Disordered" evidence="7">
    <location>
        <begin position="661"/>
        <end position="703"/>
    </location>
</feature>
<dbReference type="OMA" id="GSTDWPA"/>
<keyword evidence="5 6" id="KW-0131">Cell cycle</keyword>
<reference evidence="10" key="5">
    <citation type="submission" date="2015-06" db="UniProtKB">
        <authorList>
            <consortium name="EnsemblFungi"/>
        </authorList>
    </citation>
    <scope>IDENTIFICATION</scope>
    <source>
        <strain evidence="10">ATCC 64411</strain>
    </source>
</reference>
<dbReference type="GO" id="GO:0140588">
    <property type="term" value="P:chromatin looping"/>
    <property type="evidence" value="ECO:0007669"/>
    <property type="project" value="InterPro"/>
</dbReference>
<dbReference type="InterPro" id="IPR026003">
    <property type="entry name" value="Cohesin_HEAT"/>
</dbReference>
<feature type="region of interest" description="Disordered" evidence="7">
    <location>
        <begin position="210"/>
        <end position="297"/>
    </location>
</feature>
<evidence type="ECO:0000313" key="11">
    <source>
        <dbReference type="Proteomes" id="UP000011715"/>
    </source>
</evidence>
<dbReference type="GO" id="GO:0071169">
    <property type="term" value="P:establishment of protein localization to chromatin"/>
    <property type="evidence" value="ECO:0007669"/>
    <property type="project" value="TreeGrafter"/>
</dbReference>
<dbReference type="InterPro" id="IPR011989">
    <property type="entry name" value="ARM-like"/>
</dbReference>
<feature type="region of interest" description="Disordered" evidence="7">
    <location>
        <begin position="154"/>
        <end position="193"/>
    </location>
</feature>
<proteinExistence type="inferred from homology"/>
<dbReference type="OrthoDB" id="418242at2759"/>
<dbReference type="GO" id="GO:0061775">
    <property type="term" value="F:cohesin loader activity"/>
    <property type="evidence" value="ECO:0007669"/>
    <property type="project" value="InterPro"/>
</dbReference>
<keyword evidence="4 6" id="KW-0539">Nucleus</keyword>
<reference evidence="9" key="3">
    <citation type="submission" date="2011-03" db="EMBL/GenBank/DDBJ databases">
        <title>Annotation of Magnaporthe poae ATCC 64411.</title>
        <authorList>
            <person name="Ma L.-J."/>
            <person name="Dead R."/>
            <person name="Young S.K."/>
            <person name="Zeng Q."/>
            <person name="Gargeya S."/>
            <person name="Fitzgerald M."/>
            <person name="Haas B."/>
            <person name="Abouelleil A."/>
            <person name="Alvarado L."/>
            <person name="Arachchi H.M."/>
            <person name="Berlin A."/>
            <person name="Brown A."/>
            <person name="Chapman S.B."/>
            <person name="Chen Z."/>
            <person name="Dunbar C."/>
            <person name="Freedman E."/>
            <person name="Gearin G."/>
            <person name="Gellesch M."/>
            <person name="Goldberg J."/>
            <person name="Griggs A."/>
            <person name="Gujja S."/>
            <person name="Heiman D."/>
            <person name="Howarth C."/>
            <person name="Larson L."/>
            <person name="Lui A."/>
            <person name="MacDonald P.J.P."/>
            <person name="Mehta T."/>
            <person name="Montmayeur A."/>
            <person name="Murphy C."/>
            <person name="Neiman D."/>
            <person name="Pearson M."/>
            <person name="Priest M."/>
            <person name="Roberts A."/>
            <person name="Saif S."/>
            <person name="Shea T."/>
            <person name="Shenoy N."/>
            <person name="Sisk P."/>
            <person name="Stolte C."/>
            <person name="Sykes S."/>
            <person name="Yandava C."/>
            <person name="Wortman J."/>
            <person name="Nusbaum C."/>
            <person name="Birren B."/>
        </authorList>
    </citation>
    <scope>NUCLEOTIDE SEQUENCE</scope>
    <source>
        <strain evidence="9">ATCC 64411</strain>
    </source>
</reference>
<keyword evidence="3 6" id="KW-0677">Repeat</keyword>
<dbReference type="Proteomes" id="UP000011715">
    <property type="component" value="Unassembled WGS sequence"/>
</dbReference>
<accession>A0A0C4DPF8</accession>
<reference evidence="10" key="4">
    <citation type="journal article" date="2015" name="G3 (Bethesda)">
        <title>Genome sequences of three phytopathogenic species of the Magnaporthaceae family of fungi.</title>
        <authorList>
            <person name="Okagaki L.H."/>
            <person name="Nunes C.C."/>
            <person name="Sailsbery J."/>
            <person name="Clay B."/>
            <person name="Brown D."/>
            <person name="John T."/>
            <person name="Oh Y."/>
            <person name="Young N."/>
            <person name="Fitzgerald M."/>
            <person name="Haas B.J."/>
            <person name="Zeng Q."/>
            <person name="Young S."/>
            <person name="Adiconis X."/>
            <person name="Fan L."/>
            <person name="Levin J.Z."/>
            <person name="Mitchell T.K."/>
            <person name="Okubara P.A."/>
            <person name="Farman M.L."/>
            <person name="Kohn L.M."/>
            <person name="Birren B."/>
            <person name="Ma L.-J."/>
            <person name="Dean R.A."/>
        </authorList>
    </citation>
    <scope>NUCLEOTIDE SEQUENCE</scope>
    <source>
        <strain evidence="10">ATCC 64411 / 73-15</strain>
    </source>
</reference>
<comment type="subcellular location">
    <subcellularLocation>
        <location evidence="1 6">Nucleus</location>
    </subcellularLocation>
</comment>
<dbReference type="InterPro" id="IPR016024">
    <property type="entry name" value="ARM-type_fold"/>
</dbReference>
<dbReference type="InterPro" id="IPR033031">
    <property type="entry name" value="Scc2/Nipped-B"/>
</dbReference>
<dbReference type="Pfam" id="PF12765">
    <property type="entry name" value="Cohesin_HEAT"/>
    <property type="match status" value="1"/>
</dbReference>
<dbReference type="eggNOG" id="KOG1020">
    <property type="taxonomic scope" value="Eukaryota"/>
</dbReference>
<dbReference type="EMBL" id="ADBL01000423">
    <property type="status" value="NOT_ANNOTATED_CDS"/>
    <property type="molecule type" value="Genomic_DNA"/>
</dbReference>
<gene>
    <name evidence="9" type="ORF">MAPG_01723</name>
</gene>
<dbReference type="PANTHER" id="PTHR21704:SF18">
    <property type="entry name" value="NIPPED-B-LIKE PROTEIN"/>
    <property type="match status" value="1"/>
</dbReference>
<evidence type="ECO:0000313" key="9">
    <source>
        <dbReference type="EMBL" id="KLU82652.1"/>
    </source>
</evidence>
<evidence type="ECO:0000256" key="2">
    <source>
        <dbReference type="ARBA" id="ARBA00009252"/>
    </source>
</evidence>
<protein>
    <recommendedName>
        <fullName evidence="6">Sister chromatid cohesion protein</fullName>
    </recommendedName>
</protein>
<dbReference type="GO" id="GO:0034087">
    <property type="term" value="P:establishment of mitotic sister chromatid cohesion"/>
    <property type="evidence" value="ECO:0007669"/>
    <property type="project" value="TreeGrafter"/>
</dbReference>
<evidence type="ECO:0000256" key="6">
    <source>
        <dbReference type="RuleBase" id="RU364107"/>
    </source>
</evidence>
<evidence type="ECO:0000256" key="3">
    <source>
        <dbReference type="ARBA" id="ARBA00022737"/>
    </source>
</evidence>
<evidence type="ECO:0000256" key="4">
    <source>
        <dbReference type="ARBA" id="ARBA00023242"/>
    </source>
</evidence>
<dbReference type="GO" id="GO:0090694">
    <property type="term" value="C:Scc2-Scc4 cohesin loading complex"/>
    <property type="evidence" value="ECO:0007669"/>
    <property type="project" value="TreeGrafter"/>
</dbReference>
<dbReference type="CDD" id="cd23958">
    <property type="entry name" value="SCC2"/>
    <property type="match status" value="1"/>
</dbReference>
<keyword evidence="11" id="KW-1185">Reference proteome</keyword>
<feature type="compositionally biased region" description="Polar residues" evidence="7">
    <location>
        <begin position="250"/>
        <end position="266"/>
    </location>
</feature>
<comment type="similarity">
    <text evidence="2 6">Belongs to the SCC2/Nipped-B family.</text>
</comment>
<sequence>MASRPPGVPNGGENGQTPPGAADTVQQFTRPFTLYEALPFSPFTSVIPFQPGVIPNPTLGSGFPASDLSQQVPRQDFDTLTREAAQQTPSRRLNHAIDQVQHLLNPNNVNSLTFRKGPKMNADSNAPPAKSLASELSPFAKMVFERSNVSFRYPSPDSSAPQDVNGAAPPTPVPKKKRKSLIPAKAEPPAGKSHVAVLNKQANAHNSKIEISIPLQPPTVKPSGPSIPTPEEASAPLESVPSPSEAFLPFTNSTQQVTSPRETPQRGSPPAPPQQSDDQDMPDQRPEDAPSPSASQQARMEIQINLQTFVADADKYRDYKNLVEPPADLSRPKQRNAYDEPEEYGMDLDRSQKSDAAFQDVRRHFSDIFVAETNLGIQSAASQLVTTTNEDVPTITSAGQQRTYQLIDKAIDLRCFEDIPLEDLLHIQRLSEGALQCAEGLEAKLDGDWGEVEVFTWASQLPILDNGLRAARTSLKIMAGGRDDKQLYSEDTIQLAVNLFKNVMDGIAVPITELRQSQHLFGLLAGHKKSILTVFTSCQRLYSLMASLIRAIDLSETVVNTLEFLSTRLVFVENAPSERESLLGTQKFDGLRLVAMDMLSQIFVLNPSQRQGIFDDMLTSLEKLPVGKQSARQFKLVDGRCVQTVSALILRLVQASAGQVGASSTQGSSRHKASARGADGDDEDEDGEGAGTGGSSRRRTGAVFTSTITGEAEAADEHETAMRELKEIESSLVDTAFHNALYVMKFIVSRALNSTKSGDSPYRNLLDLFVEDFITCLESPDWPAAELLLNVVSRLMRQQVDGERTSAPAKNMALEILGSICAAISKLRSQVRKTGSLLGTVESDPLSMFLSDLAAASLKQRVNSEQIVDWSGPFRAVLEHLATRLREDPHLTSAISFLSASWANQVTATHAAFQDTDGTAAALAQRDREFGRLAYRLHMVIQDRKWLSTQYEFREVSPIQARASYAIILDQSQLGKSFNVILSILIHSMSSDQATVRSKSLKSITQVIETDPSILDGESSVVSLIKQCLTDSSPQVRDSALGLVGRCIMLRPALEMTMAVPIIDRFLDMGVGVRKRAMKLTKDIYVRQSDRELRSCISQGLLHRVATDPDEGVKELARQTIEEIWIFPFYHAETSAADKKSLADHIDLMVHTVKHGLNVATWLEKVLQSVLSPTSKTARQNFEACRTLVAGMFDLVPADGPDGSDSSSLSGKDVLQVLQVFAKADPKLFDFEQIRLLRPHVLNITSNMTAEEIVVTRAAVVIYRRVLPELSGQHHHQFLADICKVVMPAVSKIYTRPGLLDDVIACLWIICGITGDELKLATLAASALAGAANAQKGGTLDAKKILAYCPIIGHLGKHCDLDKWVDIFKQRLPTWKGKSTSQLMVETMLPLARADKPMVIRRSALEAIGLVCQSHPRNYVSPSVYKMFQDVFDKQDISLESIVLRSFKEFLTTEERRSDQASQAAALNGTGTAAEGGVSKKELTVMGGTNYDDVASATTQRFLTQLTRIALATMDGHALLAAEVLGSINRQGLVHPKETGVTMMTLETCPRKDISELAFREHKLLHEKHESVLEREYARTLQSIFQYHRDIVSDARGAIRDDRSETFVSKLNNMMEHLKISKSKNRQGFLRKVCSLIDFDPAKLDVSQQPLPTHLMFARFLLENMAYFEYITVGELQVAISALERLVTSTGANIAHAIESEVFLVGLGGDAAGGEGQEQQQPPSFVPQIDPLRLRKLTAGSMILSAAWEVRTYLRRLYGLKAERRSAEGKNKVAAKDLSKTPVKVQNVTGDKLWEDLEALMSSLSSDEQMMSQCRAFVDLLNIDKEFKVADEDGDDGEGPSTPSADEDDEAPDSATRGRKRKASHTPGGGGRKKRPRSTSQPRKRGRPRKNPLPEPNHGDW</sequence>
<dbReference type="EnsemblFungi" id="MAPG_01723T0">
    <property type="protein sequence ID" value="MAPG_01723T0"/>
    <property type="gene ID" value="MAPG_01723"/>
</dbReference>
<evidence type="ECO:0000313" key="10">
    <source>
        <dbReference type="EnsemblFungi" id="MAPG_01723T0"/>
    </source>
</evidence>
<feature type="region of interest" description="Disordered" evidence="7">
    <location>
        <begin position="1"/>
        <end position="23"/>
    </location>
</feature>
<dbReference type="Gene3D" id="1.25.10.10">
    <property type="entry name" value="Leucine-rich Repeat Variant"/>
    <property type="match status" value="1"/>
</dbReference>
<reference evidence="9" key="2">
    <citation type="submission" date="2010-05" db="EMBL/GenBank/DDBJ databases">
        <title>The Genome Sequence of Magnaporthe poae strain ATCC 64411.</title>
        <authorList>
            <consortium name="The Broad Institute Genome Sequencing Platform"/>
            <consortium name="Broad Institute Genome Sequencing Center for Infectious Disease"/>
            <person name="Ma L.-J."/>
            <person name="Dead R."/>
            <person name="Young S."/>
            <person name="Zeng Q."/>
            <person name="Koehrsen M."/>
            <person name="Alvarado L."/>
            <person name="Berlin A."/>
            <person name="Chapman S.B."/>
            <person name="Chen Z."/>
            <person name="Freedman E."/>
            <person name="Gellesch M."/>
            <person name="Goldberg J."/>
            <person name="Griggs A."/>
            <person name="Gujja S."/>
            <person name="Heilman E.R."/>
            <person name="Heiman D."/>
            <person name="Hepburn T."/>
            <person name="Howarth C."/>
            <person name="Jen D."/>
            <person name="Larson L."/>
            <person name="Mehta T."/>
            <person name="Neiman D."/>
            <person name="Pearson M."/>
            <person name="Roberts A."/>
            <person name="Saif S."/>
            <person name="Shea T."/>
            <person name="Shenoy N."/>
            <person name="Sisk P."/>
            <person name="Stolte C."/>
            <person name="Sykes S."/>
            <person name="Walk T."/>
            <person name="White J."/>
            <person name="Yandava C."/>
            <person name="Haas B."/>
            <person name="Nusbaum C."/>
            <person name="Birren B."/>
        </authorList>
    </citation>
    <scope>NUCLEOTIDE SEQUENCE</scope>
    <source>
        <strain evidence="9">ATCC 64411</strain>
    </source>
</reference>